<dbReference type="InterPro" id="IPR050834">
    <property type="entry name" value="Glycosyltransf_2"/>
</dbReference>
<organism evidence="3 4">
    <name type="scientific">Terriglobus roseus (strain DSM 18391 / NRRL B-41598 / KBS 63)</name>
    <dbReference type="NCBI Taxonomy" id="926566"/>
    <lineage>
        <taxon>Bacteria</taxon>
        <taxon>Pseudomonadati</taxon>
        <taxon>Acidobacteriota</taxon>
        <taxon>Terriglobia</taxon>
        <taxon>Terriglobales</taxon>
        <taxon>Acidobacteriaceae</taxon>
        <taxon>Terriglobus</taxon>
    </lineage>
</organism>
<dbReference type="PANTHER" id="PTHR43685:SF11">
    <property type="entry name" value="GLYCOSYLTRANSFERASE TAGX-RELATED"/>
    <property type="match status" value="1"/>
</dbReference>
<dbReference type="SUPFAM" id="SSF53448">
    <property type="entry name" value="Nucleotide-diphospho-sugar transferases"/>
    <property type="match status" value="1"/>
</dbReference>
<dbReference type="PANTHER" id="PTHR43685">
    <property type="entry name" value="GLYCOSYLTRANSFERASE"/>
    <property type="match status" value="1"/>
</dbReference>
<dbReference type="Pfam" id="PF10111">
    <property type="entry name" value="Glyco_tranf_2_2"/>
    <property type="match status" value="1"/>
</dbReference>
<dbReference type="InterPro" id="IPR029044">
    <property type="entry name" value="Nucleotide-diphossugar_trans"/>
</dbReference>
<protein>
    <submittedName>
        <fullName evidence="3">Glycosyl transferase</fullName>
    </submittedName>
</protein>
<gene>
    <name evidence="3" type="ordered locus">Terro_2837</name>
</gene>
<keyword evidence="3" id="KW-0808">Transferase</keyword>
<feature type="domain" description="Glycosyltransferase 2-like" evidence="1">
    <location>
        <begin position="4"/>
        <end position="113"/>
    </location>
</feature>
<proteinExistence type="predicted"/>
<name>I3ZIK5_TERRK</name>
<dbReference type="InterPro" id="IPR001173">
    <property type="entry name" value="Glyco_trans_2-like"/>
</dbReference>
<dbReference type="STRING" id="926566.Terro_2837"/>
<accession>I3ZIK5</accession>
<dbReference type="RefSeq" id="WP_014786337.1">
    <property type="nucleotide sequence ID" value="NC_018014.1"/>
</dbReference>
<dbReference type="eggNOG" id="COG1215">
    <property type="taxonomic scope" value="Bacteria"/>
</dbReference>
<evidence type="ECO:0000259" key="1">
    <source>
        <dbReference type="Pfam" id="PF00535"/>
    </source>
</evidence>
<evidence type="ECO:0000313" key="3">
    <source>
        <dbReference type="EMBL" id="AFL89073.1"/>
    </source>
</evidence>
<dbReference type="GO" id="GO:0016740">
    <property type="term" value="F:transferase activity"/>
    <property type="evidence" value="ECO:0007669"/>
    <property type="project" value="UniProtKB-KW"/>
</dbReference>
<sequence length="293" mass="32838">MGVSVVIPAYNAEPYLEDCLRSVLSQTHPVEEVLVVDDGSTDGTKRIVESFGSPVRLLEQKQGGPARARNLAVSQARGEWIAFLDADDMWVPEKVQKQLDALAANPDAVFCYTGLLALKLDGSRVPVPPPALAHVDAMLSLTNVGIPPSAVMLRRETLLQVGGFNEIQRGCEDWDLWFRLRKLGTFCEVPEALTVYRESLGGLSSNAEHMYQDFLRMLDRVLLADKHGWKRSLWRRRIMSYQQYKAAMTARHAGQTAVERKFLAASLQTWPSPLWHPERFAASLVHLRRSLSS</sequence>
<keyword evidence="4" id="KW-1185">Reference proteome</keyword>
<evidence type="ECO:0000259" key="2">
    <source>
        <dbReference type="Pfam" id="PF10111"/>
    </source>
</evidence>
<reference evidence="3 4" key="1">
    <citation type="submission" date="2012-06" db="EMBL/GenBank/DDBJ databases">
        <title>Complete genome of Terriglobus roseus DSM 18391.</title>
        <authorList>
            <consortium name="US DOE Joint Genome Institute (JGI-PGF)"/>
            <person name="Lucas S."/>
            <person name="Copeland A."/>
            <person name="Lapidus A."/>
            <person name="Glavina del Rio T."/>
            <person name="Dalin E."/>
            <person name="Tice H."/>
            <person name="Bruce D."/>
            <person name="Goodwin L."/>
            <person name="Pitluck S."/>
            <person name="Peters L."/>
            <person name="Mikhailova N."/>
            <person name="Munk A.C.C."/>
            <person name="Kyrpides N."/>
            <person name="Mavromatis K."/>
            <person name="Ivanova N."/>
            <person name="Brettin T."/>
            <person name="Detter J.C."/>
            <person name="Han C."/>
            <person name="Larimer F."/>
            <person name="Land M."/>
            <person name="Hauser L."/>
            <person name="Markowitz V."/>
            <person name="Cheng J.-F."/>
            <person name="Hugenholtz P."/>
            <person name="Woyke T."/>
            <person name="Wu D."/>
            <person name="Brambilla E."/>
            <person name="Klenk H.-P."/>
            <person name="Eisen J.A."/>
        </authorList>
    </citation>
    <scope>NUCLEOTIDE SEQUENCE [LARGE SCALE GENOMIC DNA]</scope>
    <source>
        <strain evidence="4">DSM 18391 / NRRL B-41598 / KBS 63</strain>
    </source>
</reference>
<dbReference type="AlphaFoldDB" id="I3ZIK5"/>
<dbReference type="Proteomes" id="UP000006056">
    <property type="component" value="Chromosome"/>
</dbReference>
<feature type="domain" description="Glycosyltransferase 2-like prokaryotic type" evidence="2">
    <location>
        <begin position="149"/>
        <end position="220"/>
    </location>
</feature>
<dbReference type="OrthoDB" id="111731at2"/>
<evidence type="ECO:0000313" key="4">
    <source>
        <dbReference type="Proteomes" id="UP000006056"/>
    </source>
</evidence>
<dbReference type="HOGENOM" id="CLU_025996_0_0_0"/>
<dbReference type="Gene3D" id="3.90.550.10">
    <property type="entry name" value="Spore Coat Polysaccharide Biosynthesis Protein SpsA, Chain A"/>
    <property type="match status" value="1"/>
</dbReference>
<dbReference type="InterPro" id="IPR019290">
    <property type="entry name" value="GlycosylTrfase-like_prok"/>
</dbReference>
<dbReference type="CDD" id="cd00761">
    <property type="entry name" value="Glyco_tranf_GTA_type"/>
    <property type="match status" value="1"/>
</dbReference>
<dbReference type="Pfam" id="PF00535">
    <property type="entry name" value="Glycos_transf_2"/>
    <property type="match status" value="1"/>
</dbReference>
<dbReference type="EMBL" id="CP003379">
    <property type="protein sequence ID" value="AFL89073.1"/>
    <property type="molecule type" value="Genomic_DNA"/>
</dbReference>
<dbReference type="KEGG" id="trs:Terro_2837"/>